<keyword evidence="3" id="KW-0238">DNA-binding</keyword>
<evidence type="ECO:0000256" key="3">
    <source>
        <dbReference type="ARBA" id="ARBA00023125"/>
    </source>
</evidence>
<name>A0A5P1E7H8_ASPOF</name>
<feature type="domain" description="TF-B3" evidence="7">
    <location>
        <begin position="312"/>
        <end position="405"/>
    </location>
</feature>
<keyword evidence="9" id="KW-1185">Reference proteome</keyword>
<feature type="region of interest" description="Disordered" evidence="6">
    <location>
        <begin position="239"/>
        <end position="262"/>
    </location>
</feature>
<protein>
    <recommendedName>
        <fullName evidence="7">TF-B3 domain-containing protein</fullName>
    </recommendedName>
</protein>
<dbReference type="Pfam" id="PF02362">
    <property type="entry name" value="B3"/>
    <property type="match status" value="2"/>
</dbReference>
<feature type="region of interest" description="Disordered" evidence="6">
    <location>
        <begin position="115"/>
        <end position="147"/>
    </location>
</feature>
<dbReference type="AlphaFoldDB" id="A0A5P1E7H8"/>
<evidence type="ECO:0000256" key="5">
    <source>
        <dbReference type="ARBA" id="ARBA00023242"/>
    </source>
</evidence>
<sequence length="415" mass="47890">MANSKPHYFFKIFLPNQSSNSLRIPPAFGDHIEVESNRRVYLKGQSGSVWGVNMVKNCDGFSFEDGWKDFVVDHSLIMGDLLIFRYNGSLRFEVLVFDSSACEKRKAFLARPSMGEEIEDVEETEQSKQEMVKEEEEEEEEDNKPLVHFAKRKFDGNLKKRKKKQFPSYGDQSNSGQPLPKSRDLATPKQEQVSYSPPSPFKFTKDTQMQKNGECMHGNSAFHVRRFISNKNLQLRYRSGQVSRCTPHSTKGSTSKKSSKSVELVKSDESACRTGSVYRMRALISQRRPVTTEEVERALQRALKFQSEHPFAVSVMQDSYVYTSFFMCLPTWFVRKHLPKENAVLTVSDPNGKQWKMTYICYNSHGALSGGWGKFTYAHNLEKHDVCIFEFIDTDHLKVHIYRVLEEITPLLRPR</sequence>
<dbReference type="InterPro" id="IPR003340">
    <property type="entry name" value="B3_DNA-bd"/>
</dbReference>
<comment type="subcellular location">
    <subcellularLocation>
        <location evidence="1">Nucleus</location>
    </subcellularLocation>
</comment>
<evidence type="ECO:0000259" key="7">
    <source>
        <dbReference type="PROSITE" id="PS50863"/>
    </source>
</evidence>
<dbReference type="InterPro" id="IPR044837">
    <property type="entry name" value="REM16-like"/>
</dbReference>
<evidence type="ECO:0000256" key="2">
    <source>
        <dbReference type="ARBA" id="ARBA00023015"/>
    </source>
</evidence>
<dbReference type="OMA" id="WEVICIC"/>
<dbReference type="GO" id="GO:0005634">
    <property type="term" value="C:nucleus"/>
    <property type="evidence" value="ECO:0007669"/>
    <property type="project" value="UniProtKB-SubCell"/>
</dbReference>
<evidence type="ECO:0000256" key="4">
    <source>
        <dbReference type="ARBA" id="ARBA00023163"/>
    </source>
</evidence>
<dbReference type="PANTHER" id="PTHR31391:SF155">
    <property type="entry name" value="B3 DOMAIN-CONTAINING PROTEIN OS11G0197600"/>
    <property type="match status" value="1"/>
</dbReference>
<evidence type="ECO:0000256" key="6">
    <source>
        <dbReference type="SAM" id="MobiDB-lite"/>
    </source>
</evidence>
<feature type="compositionally biased region" description="Low complexity" evidence="6">
    <location>
        <begin position="249"/>
        <end position="262"/>
    </location>
</feature>
<dbReference type="PANTHER" id="PTHR31391">
    <property type="entry name" value="B3 DOMAIN-CONTAINING PROTEIN OS11G0197600-RELATED"/>
    <property type="match status" value="1"/>
</dbReference>
<evidence type="ECO:0000313" key="8">
    <source>
        <dbReference type="EMBL" id="ONK58419.1"/>
    </source>
</evidence>
<dbReference type="OrthoDB" id="1666376at2759"/>
<dbReference type="CDD" id="cd10017">
    <property type="entry name" value="B3_DNA"/>
    <property type="match status" value="2"/>
</dbReference>
<keyword evidence="5" id="KW-0539">Nucleus</keyword>
<proteinExistence type="predicted"/>
<dbReference type="Gene3D" id="2.40.330.10">
    <property type="entry name" value="DNA-binding pseudobarrel domain"/>
    <property type="match status" value="2"/>
</dbReference>
<evidence type="ECO:0000313" key="9">
    <source>
        <dbReference type="Proteomes" id="UP000243459"/>
    </source>
</evidence>
<feature type="region of interest" description="Disordered" evidence="6">
    <location>
        <begin position="160"/>
        <end position="206"/>
    </location>
</feature>
<accession>A0A5P1E7H8</accession>
<dbReference type="GO" id="GO:0003677">
    <property type="term" value="F:DNA binding"/>
    <property type="evidence" value="ECO:0007669"/>
    <property type="project" value="UniProtKB-KW"/>
</dbReference>
<keyword evidence="4" id="KW-0804">Transcription</keyword>
<dbReference type="SMART" id="SM01019">
    <property type="entry name" value="B3"/>
    <property type="match status" value="2"/>
</dbReference>
<dbReference type="SUPFAM" id="SSF101936">
    <property type="entry name" value="DNA-binding pseudobarrel domain"/>
    <property type="match status" value="2"/>
</dbReference>
<dbReference type="Proteomes" id="UP000243459">
    <property type="component" value="Chromosome 9"/>
</dbReference>
<gene>
    <name evidence="8" type="ORF">A4U43_C09F12350</name>
</gene>
<dbReference type="Gramene" id="ONK58419">
    <property type="protein sequence ID" value="ONK58419"/>
    <property type="gene ID" value="A4U43_C09F12350"/>
</dbReference>
<evidence type="ECO:0000256" key="1">
    <source>
        <dbReference type="ARBA" id="ARBA00004123"/>
    </source>
</evidence>
<feature type="domain" description="TF-B3" evidence="7">
    <location>
        <begin position="7"/>
        <end position="100"/>
    </location>
</feature>
<feature type="compositionally biased region" description="Acidic residues" evidence="6">
    <location>
        <begin position="133"/>
        <end position="142"/>
    </location>
</feature>
<reference evidence="9" key="1">
    <citation type="journal article" date="2017" name="Nat. Commun.">
        <title>The asparagus genome sheds light on the origin and evolution of a young Y chromosome.</title>
        <authorList>
            <person name="Harkess A."/>
            <person name="Zhou J."/>
            <person name="Xu C."/>
            <person name="Bowers J.E."/>
            <person name="Van der Hulst R."/>
            <person name="Ayyampalayam S."/>
            <person name="Mercati F."/>
            <person name="Riccardi P."/>
            <person name="McKain M.R."/>
            <person name="Kakrana A."/>
            <person name="Tang H."/>
            <person name="Ray J."/>
            <person name="Groenendijk J."/>
            <person name="Arikit S."/>
            <person name="Mathioni S.M."/>
            <person name="Nakano M."/>
            <person name="Shan H."/>
            <person name="Telgmann-Rauber A."/>
            <person name="Kanno A."/>
            <person name="Yue Z."/>
            <person name="Chen H."/>
            <person name="Li W."/>
            <person name="Chen Y."/>
            <person name="Xu X."/>
            <person name="Zhang Y."/>
            <person name="Luo S."/>
            <person name="Chen H."/>
            <person name="Gao J."/>
            <person name="Mao Z."/>
            <person name="Pires J.C."/>
            <person name="Luo M."/>
            <person name="Kudrna D."/>
            <person name="Wing R.A."/>
            <person name="Meyers B.C."/>
            <person name="Yi K."/>
            <person name="Kong H."/>
            <person name="Lavrijsen P."/>
            <person name="Sunseri F."/>
            <person name="Falavigna A."/>
            <person name="Ye Y."/>
            <person name="Leebens-Mack J.H."/>
            <person name="Chen G."/>
        </authorList>
    </citation>
    <scope>NUCLEOTIDE SEQUENCE [LARGE SCALE GENOMIC DNA]</scope>
    <source>
        <strain evidence="9">cv. DH0086</strain>
    </source>
</reference>
<dbReference type="InterPro" id="IPR015300">
    <property type="entry name" value="DNA-bd_pseudobarrel_sf"/>
</dbReference>
<dbReference type="EMBL" id="CM007389">
    <property type="protein sequence ID" value="ONK58419.1"/>
    <property type="molecule type" value="Genomic_DNA"/>
</dbReference>
<keyword evidence="2" id="KW-0805">Transcription regulation</keyword>
<dbReference type="PROSITE" id="PS50863">
    <property type="entry name" value="B3"/>
    <property type="match status" value="2"/>
</dbReference>
<organism evidence="8 9">
    <name type="scientific">Asparagus officinalis</name>
    <name type="common">Garden asparagus</name>
    <dbReference type="NCBI Taxonomy" id="4686"/>
    <lineage>
        <taxon>Eukaryota</taxon>
        <taxon>Viridiplantae</taxon>
        <taxon>Streptophyta</taxon>
        <taxon>Embryophyta</taxon>
        <taxon>Tracheophyta</taxon>
        <taxon>Spermatophyta</taxon>
        <taxon>Magnoliopsida</taxon>
        <taxon>Liliopsida</taxon>
        <taxon>Asparagales</taxon>
        <taxon>Asparagaceae</taxon>
        <taxon>Asparagoideae</taxon>
        <taxon>Asparagus</taxon>
    </lineage>
</organism>